<feature type="chain" id="PRO_5032793555" evidence="1">
    <location>
        <begin position="19"/>
        <end position="647"/>
    </location>
</feature>
<dbReference type="SUPFAM" id="SSF51126">
    <property type="entry name" value="Pectin lyase-like"/>
    <property type="match status" value="1"/>
</dbReference>
<organism evidence="2 3">
    <name type="scientific">Paludibaculum fermentans</name>
    <dbReference type="NCBI Taxonomy" id="1473598"/>
    <lineage>
        <taxon>Bacteria</taxon>
        <taxon>Pseudomonadati</taxon>
        <taxon>Acidobacteriota</taxon>
        <taxon>Terriglobia</taxon>
        <taxon>Bryobacterales</taxon>
        <taxon>Bryobacteraceae</taxon>
        <taxon>Paludibaculum</taxon>
    </lineage>
</organism>
<reference evidence="2 3" key="1">
    <citation type="submission" date="2020-10" db="EMBL/GenBank/DDBJ databases">
        <title>Complete genome sequence of Paludibaculum fermentans P105T, a facultatively anaerobic acidobacterium capable of dissimilatory Fe(III) reduction.</title>
        <authorList>
            <person name="Dedysh S.N."/>
            <person name="Beletsky A.V."/>
            <person name="Kulichevskaya I.S."/>
            <person name="Mardanov A.V."/>
            <person name="Ravin N.V."/>
        </authorList>
    </citation>
    <scope>NUCLEOTIDE SEQUENCE [LARGE SCALE GENOMIC DNA]</scope>
    <source>
        <strain evidence="2 3">P105</strain>
    </source>
</reference>
<keyword evidence="3" id="KW-1185">Reference proteome</keyword>
<dbReference type="AlphaFoldDB" id="A0A7S7NRQ0"/>
<gene>
    <name evidence="2" type="ORF">IRI77_01120</name>
</gene>
<name>A0A7S7NRQ0_PALFE</name>
<dbReference type="Gene3D" id="2.160.20.10">
    <property type="entry name" value="Single-stranded right-handed beta-helix, Pectin lyase-like"/>
    <property type="match status" value="1"/>
</dbReference>
<dbReference type="InterPro" id="IPR012334">
    <property type="entry name" value="Pectin_lyas_fold"/>
</dbReference>
<dbReference type="RefSeq" id="WP_194450254.1">
    <property type="nucleotide sequence ID" value="NZ_CP063849.1"/>
</dbReference>
<sequence>MGPRCLLFLLLSATGLLAQNATKAGRFTVEHPTLLNLGFEWSIEGDANRNASVSVEFRPAGETTWRRALPLVRIGGENIYRRRENLDYTVPDGFAGSILNLQPGTEYECRFQLSDPDGASGETAHTVKVRTRTEPQPYPSGRTLHIYPADYPGVKHEPSFNGILQAYYGAGLGDWNVVWERRAQPGDTLLVHAGLYKPERLNYVDPMMAPFDGTMLLTLKGTPEKPITIKAAGDGEVIFDGDGNYRLFDVMASKYHIFDGLTFRNTDVALFAGQKEVLGAVGLTVKNCRFENVGFAVWTEYAGSSDFYIADNLILGREDRMRLIGWTYPNARSAGDYGSHGLKSYYAIKVYGPGHVIAHNAIAYFHDAIGISTYGTPEADPDRRASSIDIYGNDIHMSNDDLIESDGGVHNVRVFQNRGINAAQGGYSAQPVFGGPVYFYRNILYNVPSGVAFKFSAKPAGLYVFHNTIIGEQTVRDPSSNMHFRNNLFLGRDTPNRGIMTWANATDSYSSDYNGYRPNRGVAAQYAWLGPAAGQRLYEPKPTDWNTFGTLAEFRAATGQEQHGLEVDFDIFEQLAPPNPATRHAVYHSMDLNFRLKPGGKAVDAGVPIPTVNEGFAGRAPDLGALELGQPEPHYGPRWLTWRPFYR</sequence>
<accession>A0A7S7NRQ0</accession>
<proteinExistence type="predicted"/>
<protein>
    <submittedName>
        <fullName evidence="2">Right-handed parallel beta-helix repeat-containing protein</fullName>
    </submittedName>
</protein>
<evidence type="ECO:0000256" key="1">
    <source>
        <dbReference type="SAM" id="SignalP"/>
    </source>
</evidence>
<dbReference type="EMBL" id="CP063849">
    <property type="protein sequence ID" value="QOY88592.1"/>
    <property type="molecule type" value="Genomic_DNA"/>
</dbReference>
<dbReference type="KEGG" id="pfer:IRI77_01120"/>
<evidence type="ECO:0000313" key="3">
    <source>
        <dbReference type="Proteomes" id="UP000593892"/>
    </source>
</evidence>
<evidence type="ECO:0000313" key="2">
    <source>
        <dbReference type="EMBL" id="QOY88592.1"/>
    </source>
</evidence>
<feature type="signal peptide" evidence="1">
    <location>
        <begin position="1"/>
        <end position="18"/>
    </location>
</feature>
<dbReference type="Proteomes" id="UP000593892">
    <property type="component" value="Chromosome"/>
</dbReference>
<keyword evidence="1" id="KW-0732">Signal</keyword>
<dbReference type="InterPro" id="IPR011050">
    <property type="entry name" value="Pectin_lyase_fold/virulence"/>
</dbReference>